<dbReference type="SUPFAM" id="SSF53098">
    <property type="entry name" value="Ribonuclease H-like"/>
    <property type="match status" value="1"/>
</dbReference>
<evidence type="ECO:0000256" key="11">
    <source>
        <dbReference type="ARBA" id="ARBA00022932"/>
    </source>
</evidence>
<keyword evidence="9" id="KW-0229">DNA integration</keyword>
<feature type="domain" description="Integrase catalytic" evidence="16">
    <location>
        <begin position="1"/>
        <end position="158"/>
    </location>
</feature>
<dbReference type="GO" id="GO:0004519">
    <property type="term" value="F:endonuclease activity"/>
    <property type="evidence" value="ECO:0007669"/>
    <property type="project" value="UniProtKB-KW"/>
</dbReference>
<dbReference type="GO" id="GO:0003887">
    <property type="term" value="F:DNA-directed DNA polymerase activity"/>
    <property type="evidence" value="ECO:0007669"/>
    <property type="project" value="UniProtKB-KW"/>
</dbReference>
<feature type="compositionally biased region" description="Basic and acidic residues" evidence="15">
    <location>
        <begin position="279"/>
        <end position="288"/>
    </location>
</feature>
<dbReference type="InterPro" id="IPR057670">
    <property type="entry name" value="SH3_retrovirus"/>
</dbReference>
<evidence type="ECO:0000256" key="13">
    <source>
        <dbReference type="ARBA" id="ARBA00048173"/>
    </source>
</evidence>
<dbReference type="AlphaFoldDB" id="A0A8H5HRB5"/>
<reference evidence="17 18" key="1">
    <citation type="journal article" date="2020" name="ISME J.">
        <title>Uncovering the hidden diversity of litter-decomposition mechanisms in mushroom-forming fungi.</title>
        <authorList>
            <person name="Floudas D."/>
            <person name="Bentzer J."/>
            <person name="Ahren D."/>
            <person name="Johansson T."/>
            <person name="Persson P."/>
            <person name="Tunlid A."/>
        </authorList>
    </citation>
    <scope>NUCLEOTIDE SEQUENCE [LARGE SCALE GENOMIC DNA]</scope>
    <source>
        <strain evidence="17 18">CBS 661.87</strain>
    </source>
</reference>
<evidence type="ECO:0000313" key="17">
    <source>
        <dbReference type="EMBL" id="KAF5388093.1"/>
    </source>
</evidence>
<keyword evidence="1" id="KW-0815">Transposition</keyword>
<dbReference type="InterPro" id="IPR036397">
    <property type="entry name" value="RNaseH_sf"/>
</dbReference>
<organism evidence="17 18">
    <name type="scientific">Tricholomella constricta</name>
    <dbReference type="NCBI Taxonomy" id="117010"/>
    <lineage>
        <taxon>Eukaryota</taxon>
        <taxon>Fungi</taxon>
        <taxon>Dikarya</taxon>
        <taxon>Basidiomycota</taxon>
        <taxon>Agaricomycotina</taxon>
        <taxon>Agaricomycetes</taxon>
        <taxon>Agaricomycetidae</taxon>
        <taxon>Agaricales</taxon>
        <taxon>Tricholomatineae</taxon>
        <taxon>Lyophyllaceae</taxon>
        <taxon>Tricholomella</taxon>
    </lineage>
</organism>
<evidence type="ECO:0000313" key="18">
    <source>
        <dbReference type="Proteomes" id="UP000565441"/>
    </source>
</evidence>
<dbReference type="EMBL" id="JAACJP010000001">
    <property type="protein sequence ID" value="KAF5388093.1"/>
    <property type="molecule type" value="Genomic_DNA"/>
</dbReference>
<keyword evidence="3" id="KW-0540">Nuclease</keyword>
<dbReference type="PANTHER" id="PTHR42648:SF11">
    <property type="entry name" value="TRANSPOSON TY4-P GAG-POL POLYPROTEIN"/>
    <property type="match status" value="1"/>
</dbReference>
<keyword evidence="6" id="KW-0378">Hydrolase</keyword>
<dbReference type="InterPro" id="IPR039537">
    <property type="entry name" value="Retrotran_Ty1/copia-like"/>
</dbReference>
<dbReference type="GO" id="GO:0016787">
    <property type="term" value="F:hydrolase activity"/>
    <property type="evidence" value="ECO:0007669"/>
    <property type="project" value="UniProtKB-KW"/>
</dbReference>
<evidence type="ECO:0000256" key="1">
    <source>
        <dbReference type="ARBA" id="ARBA00022578"/>
    </source>
</evidence>
<keyword evidence="2" id="KW-0548">Nucleotidyltransferase</keyword>
<comment type="caution">
    <text evidence="17">The sequence shown here is derived from an EMBL/GenBank/DDBJ whole genome shotgun (WGS) entry which is preliminary data.</text>
</comment>
<dbReference type="GO" id="GO:0003964">
    <property type="term" value="F:RNA-directed DNA polymerase activity"/>
    <property type="evidence" value="ECO:0007669"/>
    <property type="project" value="UniProtKB-KW"/>
</dbReference>
<dbReference type="GO" id="GO:0005634">
    <property type="term" value="C:nucleus"/>
    <property type="evidence" value="ECO:0007669"/>
    <property type="project" value="UniProtKB-ARBA"/>
</dbReference>
<evidence type="ECO:0000256" key="15">
    <source>
        <dbReference type="SAM" id="MobiDB-lite"/>
    </source>
</evidence>
<evidence type="ECO:0000256" key="6">
    <source>
        <dbReference type="ARBA" id="ARBA00022801"/>
    </source>
</evidence>
<feature type="compositionally biased region" description="Low complexity" evidence="15">
    <location>
        <begin position="234"/>
        <end position="251"/>
    </location>
</feature>
<keyword evidence="5" id="KW-0255">Endonuclease</keyword>
<keyword evidence="8" id="KW-0694">RNA-binding</keyword>
<keyword evidence="4" id="KW-0479">Metal-binding</keyword>
<evidence type="ECO:0000256" key="8">
    <source>
        <dbReference type="ARBA" id="ARBA00022884"/>
    </source>
</evidence>
<dbReference type="OrthoDB" id="3243429at2759"/>
<accession>A0A8H5HRB5</accession>
<name>A0A8H5HRB5_9AGAR</name>
<evidence type="ECO:0000256" key="3">
    <source>
        <dbReference type="ARBA" id="ARBA00022722"/>
    </source>
</evidence>
<evidence type="ECO:0000256" key="9">
    <source>
        <dbReference type="ARBA" id="ARBA00022908"/>
    </source>
</evidence>
<dbReference type="InterPro" id="IPR001584">
    <property type="entry name" value="Integrase_cat-core"/>
</dbReference>
<dbReference type="InterPro" id="IPR012337">
    <property type="entry name" value="RNaseH-like_sf"/>
</dbReference>
<dbReference type="Pfam" id="PF25597">
    <property type="entry name" value="SH3_retrovirus"/>
    <property type="match status" value="1"/>
</dbReference>
<dbReference type="GO" id="GO:0046872">
    <property type="term" value="F:metal ion binding"/>
    <property type="evidence" value="ECO:0007669"/>
    <property type="project" value="UniProtKB-KW"/>
</dbReference>
<dbReference type="GO" id="GO:0003723">
    <property type="term" value="F:RNA binding"/>
    <property type="evidence" value="ECO:0007669"/>
    <property type="project" value="UniProtKB-KW"/>
</dbReference>
<keyword evidence="12" id="KW-0233">DNA recombination</keyword>
<evidence type="ECO:0000256" key="7">
    <source>
        <dbReference type="ARBA" id="ARBA00022842"/>
    </source>
</evidence>
<keyword evidence="18" id="KW-1185">Reference proteome</keyword>
<evidence type="ECO:0000256" key="2">
    <source>
        <dbReference type="ARBA" id="ARBA00022695"/>
    </source>
</evidence>
<dbReference type="GO" id="GO:0006310">
    <property type="term" value="P:DNA recombination"/>
    <property type="evidence" value="ECO:0007669"/>
    <property type="project" value="UniProtKB-KW"/>
</dbReference>
<protein>
    <recommendedName>
        <fullName evidence="16">Integrase catalytic domain-containing protein</fullName>
    </recommendedName>
</protein>
<comment type="catalytic activity">
    <reaction evidence="13">
        <text>DNA(n) + a 2'-deoxyribonucleoside 5'-triphosphate = DNA(n+1) + diphosphate</text>
        <dbReference type="Rhea" id="RHEA:22508"/>
        <dbReference type="Rhea" id="RHEA-COMP:17339"/>
        <dbReference type="Rhea" id="RHEA-COMP:17340"/>
        <dbReference type="ChEBI" id="CHEBI:33019"/>
        <dbReference type="ChEBI" id="CHEBI:61560"/>
        <dbReference type="ChEBI" id="CHEBI:173112"/>
        <dbReference type="EC" id="2.7.7.49"/>
    </reaction>
</comment>
<dbReference type="Proteomes" id="UP000565441">
    <property type="component" value="Unassembled WGS sequence"/>
</dbReference>
<keyword evidence="7" id="KW-0460">Magnesium</keyword>
<keyword evidence="11" id="KW-0239">DNA-directed DNA polymerase</keyword>
<evidence type="ECO:0000256" key="10">
    <source>
        <dbReference type="ARBA" id="ARBA00022918"/>
    </source>
</evidence>
<dbReference type="GO" id="GO:0032196">
    <property type="term" value="P:transposition"/>
    <property type="evidence" value="ECO:0007669"/>
    <property type="project" value="UniProtKB-KW"/>
</dbReference>
<proteinExistence type="predicted"/>
<comment type="catalytic activity">
    <reaction evidence="14">
        <text>DNA(n) + a 2'-deoxyribonucleoside 5'-triphosphate = DNA(n+1) + diphosphate</text>
        <dbReference type="Rhea" id="RHEA:22508"/>
        <dbReference type="Rhea" id="RHEA-COMP:17339"/>
        <dbReference type="Rhea" id="RHEA-COMP:17340"/>
        <dbReference type="ChEBI" id="CHEBI:33019"/>
        <dbReference type="ChEBI" id="CHEBI:61560"/>
        <dbReference type="ChEBI" id="CHEBI:173112"/>
        <dbReference type="EC" id="2.7.7.7"/>
    </reaction>
</comment>
<evidence type="ECO:0000256" key="12">
    <source>
        <dbReference type="ARBA" id="ARBA00023172"/>
    </source>
</evidence>
<dbReference type="GO" id="GO:0015074">
    <property type="term" value="P:DNA integration"/>
    <property type="evidence" value="ECO:0007669"/>
    <property type="project" value="UniProtKB-KW"/>
</dbReference>
<keyword evidence="10" id="KW-0695">RNA-directed DNA polymerase</keyword>
<evidence type="ECO:0000259" key="16">
    <source>
        <dbReference type="PROSITE" id="PS50994"/>
    </source>
</evidence>
<dbReference type="Gene3D" id="3.30.420.10">
    <property type="entry name" value="Ribonuclease H-like superfamily/Ribonuclease H"/>
    <property type="match status" value="1"/>
</dbReference>
<evidence type="ECO:0000256" key="5">
    <source>
        <dbReference type="ARBA" id="ARBA00022759"/>
    </source>
</evidence>
<sequence length="309" mass="33962">MDTCGPFPIQTPHGKSFFHVILDDHSNYGSTALLAHKDEAVAHYLSTEASWERKSGNKVLVVRSDGAGEFTGGDLKAHFISRGIQHQVTAPYAHAQNGKAECYIRTLEETAQTLLAESGLPSSFFGDAVLTAQYLRNRLPSSTLPSGSTPFFVMENCKPDLSHLRVWGCQCFVLIPAKIRPKGGPKRFEAIFVGYEEGRIGWRVRDLNGKYHFSRDIVFNENVRGSLRHSTVIPTSPTVTCPTPPLDTSSASPPPTSSPPPVIPVPRRSTREPTLTTRGVDHATTIRERDERLARLRAARVSRSGVSGF</sequence>
<evidence type="ECO:0000256" key="14">
    <source>
        <dbReference type="ARBA" id="ARBA00049244"/>
    </source>
</evidence>
<dbReference type="PANTHER" id="PTHR42648">
    <property type="entry name" value="TRANSPOSASE, PUTATIVE-RELATED"/>
    <property type="match status" value="1"/>
</dbReference>
<feature type="region of interest" description="Disordered" evidence="15">
    <location>
        <begin position="234"/>
        <end position="288"/>
    </location>
</feature>
<dbReference type="PROSITE" id="PS50994">
    <property type="entry name" value="INTEGRASE"/>
    <property type="match status" value="1"/>
</dbReference>
<feature type="compositionally biased region" description="Pro residues" evidence="15">
    <location>
        <begin position="252"/>
        <end position="264"/>
    </location>
</feature>
<evidence type="ECO:0000256" key="4">
    <source>
        <dbReference type="ARBA" id="ARBA00022723"/>
    </source>
</evidence>
<gene>
    <name evidence="17" type="ORF">D9615_000300</name>
</gene>
<keyword evidence="11" id="KW-0808">Transferase</keyword>